<comment type="function">
    <text evidence="7">Mitochondrial ribosome (mitoribosome) assembly factor. Binds at the interface of the head and body domains of the mitochondrial small ribosomal subunit (mt-SSU), occluding the mRNA channel and preventing compaction of the head domain towards the body. Probable inactive methyltransferase: retains the characteristic folding and ability to bind S-adenosyl-L-methionine, but it probably lost its methyltransferase activity.</text>
</comment>
<dbReference type="Pfam" id="PF09243">
    <property type="entry name" value="Rsm22"/>
    <property type="match status" value="1"/>
</dbReference>
<sequence length="465" mass="52703">MQRLVYRPTWHRSFATLNTTLWKQTAIFVDNLQGLSDSNQSSHAEEFTIEDEDFESKVVRGSEEASFGRKRIGCVQLPTSLKAAIQDTVALADKPLVRTDALRIYESFRSTSKIPVIEPTRKFDKRAKAEVVVDAHTITYGERETIAYVAGALPATYAAIYNVIKELKERICSFEPKTMLDFGTGPGTGIWAAREHFNLEKSVGVDISEHMLRMAEGLIEKSGNVDFAESTTFQRYFSYNPKQPKTDLVLSAFTLGDTASEALRKSSLQSLWDQTGDVLVLIERGTPVGFRIIAQAREWILESNKEDENAVHVVAPCPHDKPCPMFRGEPLQPDRDWCHFSQRVERPKFLMKTKHSKINIEDAKYSYVILRKGPRPVSTTADQEDLETEAYTWPRLVTPPLKKNKHVVMDVCTSSGEIQRMIIPKSQGKIPYRDARKSTWGDLFPHTPKNPAVVRIKQKEDPVTE</sequence>
<evidence type="ECO:0000256" key="5">
    <source>
        <dbReference type="ARBA" id="ARBA00023014"/>
    </source>
</evidence>
<dbReference type="Proteomes" id="UP001206595">
    <property type="component" value="Unassembled WGS sequence"/>
</dbReference>
<dbReference type="SUPFAM" id="SSF53335">
    <property type="entry name" value="S-adenosyl-L-methionine-dependent methyltransferases"/>
    <property type="match status" value="1"/>
</dbReference>
<dbReference type="PANTHER" id="PTHR13184">
    <property type="entry name" value="37S RIBOSOMAL PROTEIN S22"/>
    <property type="match status" value="1"/>
</dbReference>
<evidence type="ECO:0000256" key="3">
    <source>
        <dbReference type="ARBA" id="ARBA00022946"/>
    </source>
</evidence>
<evidence type="ECO:0000256" key="2">
    <source>
        <dbReference type="ARBA" id="ARBA00022723"/>
    </source>
</evidence>
<proteinExistence type="predicted"/>
<dbReference type="GO" id="GO:0006412">
    <property type="term" value="P:translation"/>
    <property type="evidence" value="ECO:0007669"/>
    <property type="project" value="InterPro"/>
</dbReference>
<dbReference type="EMBL" id="MU620958">
    <property type="protein sequence ID" value="KAI8576305.1"/>
    <property type="molecule type" value="Genomic_DNA"/>
</dbReference>
<evidence type="ECO:0000256" key="7">
    <source>
        <dbReference type="ARBA" id="ARBA00045681"/>
    </source>
</evidence>
<comment type="caution">
    <text evidence="8">The sequence shown here is derived from an EMBL/GenBank/DDBJ whole genome shotgun (WGS) entry which is preliminary data.</text>
</comment>
<reference evidence="8" key="1">
    <citation type="submission" date="2021-06" db="EMBL/GenBank/DDBJ databases">
        <authorList>
            <consortium name="DOE Joint Genome Institute"/>
            <person name="Mondo S.J."/>
            <person name="Amses K.R."/>
            <person name="Simmons D.R."/>
            <person name="Longcore J.E."/>
            <person name="Seto K."/>
            <person name="Alves G.H."/>
            <person name="Bonds A.E."/>
            <person name="Quandt C.A."/>
            <person name="Davis W.J."/>
            <person name="Chang Y."/>
            <person name="Letcher P.M."/>
            <person name="Powell M.J."/>
            <person name="Kuo A."/>
            <person name="Labutti K."/>
            <person name="Pangilinan J."/>
            <person name="Andreopoulos W."/>
            <person name="Tritt A."/>
            <person name="Riley R."/>
            <person name="Hundley H."/>
            <person name="Johnson J."/>
            <person name="Lipzen A."/>
            <person name="Barry K."/>
            <person name="Berbee M.L."/>
            <person name="Buchler N.E."/>
            <person name="Grigoriev I.V."/>
            <person name="Spatafora J.W."/>
            <person name="Stajich J.E."/>
            <person name="James T.Y."/>
        </authorList>
    </citation>
    <scope>NUCLEOTIDE SEQUENCE</scope>
    <source>
        <strain evidence="8">AG</strain>
    </source>
</reference>
<dbReference type="GO" id="GO:0005763">
    <property type="term" value="C:mitochondrial small ribosomal subunit"/>
    <property type="evidence" value="ECO:0007669"/>
    <property type="project" value="TreeGrafter"/>
</dbReference>
<dbReference type="PANTHER" id="PTHR13184:SF5">
    <property type="entry name" value="METHYLTRANSFERASE-LIKE PROTEIN 17, MITOCHONDRIAL"/>
    <property type="match status" value="1"/>
</dbReference>
<evidence type="ECO:0000256" key="4">
    <source>
        <dbReference type="ARBA" id="ARBA00023004"/>
    </source>
</evidence>
<dbReference type="Gene3D" id="3.40.50.150">
    <property type="entry name" value="Vaccinia Virus protein VP39"/>
    <property type="match status" value="1"/>
</dbReference>
<dbReference type="InterPro" id="IPR029063">
    <property type="entry name" value="SAM-dependent_MTases_sf"/>
</dbReference>
<protein>
    <submittedName>
        <fullName evidence="8">Uncharacterized protein</fullName>
    </submittedName>
</protein>
<keyword evidence="9" id="KW-1185">Reference proteome</keyword>
<dbReference type="InterPro" id="IPR052571">
    <property type="entry name" value="Mt_RNA_Methyltransferase"/>
</dbReference>
<dbReference type="GO" id="GO:0046872">
    <property type="term" value="F:metal ion binding"/>
    <property type="evidence" value="ECO:0007669"/>
    <property type="project" value="UniProtKB-KW"/>
</dbReference>
<keyword evidence="5" id="KW-0411">Iron-sulfur</keyword>
<evidence type="ECO:0000313" key="8">
    <source>
        <dbReference type="EMBL" id="KAI8576305.1"/>
    </source>
</evidence>
<reference evidence="8" key="2">
    <citation type="journal article" date="2022" name="Proc. Natl. Acad. Sci. U.S.A.">
        <title>Diploid-dominant life cycles characterize the early evolution of Fungi.</title>
        <authorList>
            <person name="Amses K.R."/>
            <person name="Simmons D.R."/>
            <person name="Longcore J.E."/>
            <person name="Mondo S.J."/>
            <person name="Seto K."/>
            <person name="Jeronimo G.H."/>
            <person name="Bonds A.E."/>
            <person name="Quandt C.A."/>
            <person name="Davis W.J."/>
            <person name="Chang Y."/>
            <person name="Federici B.A."/>
            <person name="Kuo A."/>
            <person name="LaButti K."/>
            <person name="Pangilinan J."/>
            <person name="Andreopoulos W."/>
            <person name="Tritt A."/>
            <person name="Riley R."/>
            <person name="Hundley H."/>
            <person name="Johnson J."/>
            <person name="Lipzen A."/>
            <person name="Barry K."/>
            <person name="Lang B.F."/>
            <person name="Cuomo C.A."/>
            <person name="Buchler N.E."/>
            <person name="Grigoriev I.V."/>
            <person name="Spatafora J.W."/>
            <person name="Stajich J.E."/>
            <person name="James T.Y."/>
        </authorList>
    </citation>
    <scope>NUCLEOTIDE SEQUENCE</scope>
    <source>
        <strain evidence="8">AG</strain>
    </source>
</reference>
<accession>A0AAD5E4Q4</accession>
<dbReference type="GeneID" id="75919124"/>
<evidence type="ECO:0000256" key="6">
    <source>
        <dbReference type="ARBA" id="ARBA00023128"/>
    </source>
</evidence>
<organism evidence="8 9">
    <name type="scientific">Umbelopsis ramanniana AG</name>
    <dbReference type="NCBI Taxonomy" id="1314678"/>
    <lineage>
        <taxon>Eukaryota</taxon>
        <taxon>Fungi</taxon>
        <taxon>Fungi incertae sedis</taxon>
        <taxon>Mucoromycota</taxon>
        <taxon>Mucoromycotina</taxon>
        <taxon>Umbelopsidomycetes</taxon>
        <taxon>Umbelopsidales</taxon>
        <taxon>Umbelopsidaceae</taxon>
        <taxon>Umbelopsis</taxon>
    </lineage>
</organism>
<keyword evidence="4" id="KW-0408">Iron</keyword>
<gene>
    <name evidence="8" type="ORF">K450DRAFT_302854</name>
</gene>
<dbReference type="InterPro" id="IPR015324">
    <property type="entry name" value="Ribosomal_Rsm22-like"/>
</dbReference>
<name>A0AAD5E4Q4_UMBRA</name>
<evidence type="ECO:0000256" key="1">
    <source>
        <dbReference type="ARBA" id="ARBA00004173"/>
    </source>
</evidence>
<dbReference type="GO" id="GO:0003735">
    <property type="term" value="F:structural constituent of ribosome"/>
    <property type="evidence" value="ECO:0007669"/>
    <property type="project" value="TreeGrafter"/>
</dbReference>
<keyword evidence="3" id="KW-0809">Transit peptide</keyword>
<dbReference type="RefSeq" id="XP_051441309.1">
    <property type="nucleotide sequence ID" value="XM_051593782.1"/>
</dbReference>
<dbReference type="GO" id="GO:0051536">
    <property type="term" value="F:iron-sulfur cluster binding"/>
    <property type="evidence" value="ECO:0007669"/>
    <property type="project" value="UniProtKB-KW"/>
</dbReference>
<dbReference type="GO" id="GO:0008168">
    <property type="term" value="F:methyltransferase activity"/>
    <property type="evidence" value="ECO:0007669"/>
    <property type="project" value="InterPro"/>
</dbReference>
<evidence type="ECO:0000313" key="9">
    <source>
        <dbReference type="Proteomes" id="UP001206595"/>
    </source>
</evidence>
<dbReference type="AlphaFoldDB" id="A0AAD5E4Q4"/>
<keyword evidence="2" id="KW-0479">Metal-binding</keyword>
<comment type="subcellular location">
    <subcellularLocation>
        <location evidence="1">Mitochondrion</location>
    </subcellularLocation>
</comment>
<keyword evidence="6" id="KW-0496">Mitochondrion</keyword>